<evidence type="ECO:0000313" key="2">
    <source>
        <dbReference type="EMBL" id="KAK5945781.1"/>
    </source>
</evidence>
<dbReference type="GeneID" id="89996438"/>
<protein>
    <submittedName>
        <fullName evidence="2">Uncharacterized protein</fullName>
    </submittedName>
</protein>
<evidence type="ECO:0000256" key="1">
    <source>
        <dbReference type="SAM" id="MobiDB-lite"/>
    </source>
</evidence>
<reference evidence="2 3" key="1">
    <citation type="journal article" date="2023" name="Res Sq">
        <title>Genomic and morphological characterization of Knufia obscura isolated from the Mars 2020 spacecraft assembly facility.</title>
        <authorList>
            <person name="Chander A.M."/>
            <person name="Teixeira M.M."/>
            <person name="Singh N.K."/>
            <person name="Williams M.P."/>
            <person name="Parker C.W."/>
            <person name="Leo P."/>
            <person name="Stajich J.E."/>
            <person name="Torok T."/>
            <person name="Tighe S."/>
            <person name="Mason C.E."/>
            <person name="Venkateswaran K."/>
        </authorList>
    </citation>
    <scope>NUCLEOTIDE SEQUENCE [LARGE SCALE GENOMIC DNA]</scope>
    <source>
        <strain evidence="2 3">CCFEE 5817</strain>
    </source>
</reference>
<feature type="region of interest" description="Disordered" evidence="1">
    <location>
        <begin position="39"/>
        <end position="107"/>
    </location>
</feature>
<dbReference type="Proteomes" id="UP001334248">
    <property type="component" value="Unassembled WGS sequence"/>
</dbReference>
<sequence>MKAKKEDGRQVRHFIRKSASDFARVFITMRNAARDYYVQTSPSSKPTNDDPWSPMQSASPLPDRYWSYHGESDESPTCRSLDDSSGNEDASPGSKPPVTRSQIFEPSPLAPISEVSIGSAARDSITTSSGEAFAHSNDTTLSGYEASVSSSASSGCHRTHILEKQFLPDILQLKTEVCTLTRQAASLEGHLVAYTDDYPEELRDELSRLVDLLEEVWTVTRRVDFHLRLWGRETKEKRDKFIKNNPIDPLYSTASRSRRVYPRIVATSTIARRMKNKAMRTKSKLATKRTRAEWKVLESMRAATNTTDPSWWDVLPLAVLKSCEARYRKIAKSNGERMEID</sequence>
<dbReference type="EMBL" id="JAVHJV010000002">
    <property type="protein sequence ID" value="KAK5945781.1"/>
    <property type="molecule type" value="Genomic_DNA"/>
</dbReference>
<dbReference type="RefSeq" id="XP_064733871.1">
    <property type="nucleotide sequence ID" value="XM_064871418.1"/>
</dbReference>
<proteinExistence type="predicted"/>
<feature type="compositionally biased region" description="Polar residues" evidence="1">
    <location>
        <begin position="75"/>
        <end position="88"/>
    </location>
</feature>
<name>A0ABR0RYU5_9EURO</name>
<gene>
    <name evidence="2" type="ORF">PMZ80_002989</name>
</gene>
<organism evidence="2 3">
    <name type="scientific">Knufia obscura</name>
    <dbReference type="NCBI Taxonomy" id="1635080"/>
    <lineage>
        <taxon>Eukaryota</taxon>
        <taxon>Fungi</taxon>
        <taxon>Dikarya</taxon>
        <taxon>Ascomycota</taxon>
        <taxon>Pezizomycotina</taxon>
        <taxon>Eurotiomycetes</taxon>
        <taxon>Chaetothyriomycetidae</taxon>
        <taxon>Chaetothyriales</taxon>
        <taxon>Trichomeriaceae</taxon>
        <taxon>Knufia</taxon>
    </lineage>
</organism>
<comment type="caution">
    <text evidence="2">The sequence shown here is derived from an EMBL/GenBank/DDBJ whole genome shotgun (WGS) entry which is preliminary data.</text>
</comment>
<keyword evidence="3" id="KW-1185">Reference proteome</keyword>
<evidence type="ECO:0000313" key="3">
    <source>
        <dbReference type="Proteomes" id="UP001334248"/>
    </source>
</evidence>
<accession>A0ABR0RYU5</accession>